<organism evidence="1">
    <name type="scientific">Rhizophora mucronata</name>
    <name type="common">Asiatic mangrove</name>
    <dbReference type="NCBI Taxonomy" id="61149"/>
    <lineage>
        <taxon>Eukaryota</taxon>
        <taxon>Viridiplantae</taxon>
        <taxon>Streptophyta</taxon>
        <taxon>Embryophyta</taxon>
        <taxon>Tracheophyta</taxon>
        <taxon>Spermatophyta</taxon>
        <taxon>Magnoliopsida</taxon>
        <taxon>eudicotyledons</taxon>
        <taxon>Gunneridae</taxon>
        <taxon>Pentapetalae</taxon>
        <taxon>rosids</taxon>
        <taxon>fabids</taxon>
        <taxon>Malpighiales</taxon>
        <taxon>Rhizophoraceae</taxon>
        <taxon>Rhizophora</taxon>
    </lineage>
</organism>
<dbReference type="EMBL" id="GGEC01031216">
    <property type="protein sequence ID" value="MBX11700.1"/>
    <property type="molecule type" value="Transcribed_RNA"/>
</dbReference>
<protein>
    <submittedName>
        <fullName evidence="1">Coiled-coil domain-containing protein R3HCC1L isoform X2</fullName>
    </submittedName>
</protein>
<reference evidence="1" key="1">
    <citation type="submission" date="2018-02" db="EMBL/GenBank/DDBJ databases">
        <title>Rhizophora mucronata_Transcriptome.</title>
        <authorList>
            <person name="Meera S.P."/>
            <person name="Sreeshan A."/>
            <person name="Augustine A."/>
        </authorList>
    </citation>
    <scope>NUCLEOTIDE SEQUENCE</scope>
    <source>
        <tissue evidence="1">Leaf</tissue>
    </source>
</reference>
<dbReference type="AlphaFoldDB" id="A0A2P2L147"/>
<sequence length="50" mass="5615">MRNKVYFPSSSPQASSLSFCLVTMRFFLASSWLFNSLEPKVVAGNFNPIP</sequence>
<evidence type="ECO:0000313" key="1">
    <source>
        <dbReference type="EMBL" id="MBX11700.1"/>
    </source>
</evidence>
<accession>A0A2P2L147</accession>
<proteinExistence type="predicted"/>
<name>A0A2P2L147_RHIMU</name>